<name>A0ABR9F850_9GAMM</name>
<proteinExistence type="predicted"/>
<evidence type="ECO:0000313" key="2">
    <source>
        <dbReference type="EMBL" id="MBE0401932.1"/>
    </source>
</evidence>
<accession>A0ABR9F850</accession>
<feature type="domain" description="Fumarase C C-terminal" evidence="1">
    <location>
        <begin position="42"/>
        <end position="82"/>
    </location>
</feature>
<dbReference type="RefSeq" id="WP_096277124.1">
    <property type="nucleotide sequence ID" value="NZ_CBCSBM010000015.1"/>
</dbReference>
<dbReference type="EMBL" id="RRZD01000039">
    <property type="protein sequence ID" value="MBE0401932.1"/>
    <property type="molecule type" value="Genomic_DNA"/>
</dbReference>
<dbReference type="Gene3D" id="1.10.40.30">
    <property type="entry name" value="Fumarase/aspartase (C-terminal domain)"/>
    <property type="match status" value="1"/>
</dbReference>
<reference evidence="2 3" key="1">
    <citation type="submission" date="2020-07" db="EMBL/GenBank/DDBJ databases">
        <title>Halophilic bacteria isolated from french cheeses.</title>
        <authorList>
            <person name="Kothe C.I."/>
            <person name="Farah-Kraiem B."/>
            <person name="Renault P."/>
            <person name="Dridi B."/>
        </authorList>
    </citation>
    <scope>NUCLEOTIDE SEQUENCE [LARGE SCALE GENOMIC DNA]</scope>
    <source>
        <strain evidence="2 3">FME1</strain>
    </source>
</reference>
<evidence type="ECO:0000259" key="1">
    <source>
        <dbReference type="Pfam" id="PF10415"/>
    </source>
</evidence>
<protein>
    <recommendedName>
        <fullName evidence="1">Fumarase C C-terminal domain-containing protein</fullName>
    </recommendedName>
</protein>
<dbReference type="Pfam" id="PF10415">
    <property type="entry name" value="FumaraseC_C"/>
    <property type="match status" value="1"/>
</dbReference>
<dbReference type="InterPro" id="IPR018951">
    <property type="entry name" value="Fumarase_C_C"/>
</dbReference>
<evidence type="ECO:0000313" key="3">
    <source>
        <dbReference type="Proteomes" id="UP001645039"/>
    </source>
</evidence>
<comment type="caution">
    <text evidence="2">The sequence shown here is derived from an EMBL/GenBank/DDBJ whole genome shotgun (WGS) entry which is preliminary data.</text>
</comment>
<dbReference type="Proteomes" id="UP001645039">
    <property type="component" value="Unassembled WGS sequence"/>
</dbReference>
<organism evidence="2 3">
    <name type="scientific">Halomonas casei</name>
    <dbReference type="NCBI Taxonomy" id="2742613"/>
    <lineage>
        <taxon>Bacteria</taxon>
        <taxon>Pseudomonadati</taxon>
        <taxon>Pseudomonadota</taxon>
        <taxon>Gammaproteobacteria</taxon>
        <taxon>Oceanospirillales</taxon>
        <taxon>Halomonadaceae</taxon>
        <taxon>Halomonas</taxon>
    </lineage>
</organism>
<gene>
    <name evidence="2" type="ORF">EI168_17800</name>
</gene>
<sequence>MLNSIALLHLQTILPDSLCDDLVSLCVPEETDIQRSYVGCIDSTRIAKQALQSGRGVLDLVREEGLLDDATLSEIQRPANMIASRQATRVTPVSG</sequence>
<keyword evidence="3" id="KW-1185">Reference proteome</keyword>